<dbReference type="EMBL" id="JBHUEJ010000027">
    <property type="protein sequence ID" value="MFD1711436.1"/>
    <property type="molecule type" value="Genomic_DNA"/>
</dbReference>
<dbReference type="GO" id="GO:0004519">
    <property type="term" value="F:endonuclease activity"/>
    <property type="evidence" value="ECO:0007669"/>
    <property type="project" value="UniProtKB-KW"/>
</dbReference>
<sequence length="226" mass="24970">MGWIVPMPSALPGGGKTPAAAYTDGLALEGLPMNAAIYPLERLGVDDYLQAEQRAEVKHEYLDGQIVAMGGASRAHGLLALSLSALLLPHARRKGCQLFTADMKVRIDHDSGSWFYYPDLVLACDPTDREPLYVRRPCLLVEVLSPSTEHIDTREKLLAYRLLPSLREYLLLRQDSLQADLYQRAADGRWQHQRLTAPGDVLTLECLGANVTLSEIYVDLADLSVA</sequence>
<feature type="domain" description="Putative restriction endonuclease" evidence="1">
    <location>
        <begin position="45"/>
        <end position="212"/>
    </location>
</feature>
<dbReference type="Pfam" id="PF05685">
    <property type="entry name" value="Uma2"/>
    <property type="match status" value="1"/>
</dbReference>
<evidence type="ECO:0000313" key="3">
    <source>
        <dbReference type="Proteomes" id="UP001597304"/>
    </source>
</evidence>
<keyword evidence="2" id="KW-0378">Hydrolase</keyword>
<dbReference type="CDD" id="cd06260">
    <property type="entry name" value="DUF820-like"/>
    <property type="match status" value="1"/>
</dbReference>
<dbReference type="InterPro" id="IPR012296">
    <property type="entry name" value="Nuclease_put_TT1808"/>
</dbReference>
<accession>A0ABW4KVI6</accession>
<dbReference type="InterPro" id="IPR011335">
    <property type="entry name" value="Restrct_endonuc-II-like"/>
</dbReference>
<keyword evidence="3" id="KW-1185">Reference proteome</keyword>
<reference evidence="3" key="1">
    <citation type="journal article" date="2019" name="Int. J. Syst. Evol. Microbiol.">
        <title>The Global Catalogue of Microorganisms (GCM) 10K type strain sequencing project: providing services to taxonomists for standard genome sequencing and annotation.</title>
        <authorList>
            <consortium name="The Broad Institute Genomics Platform"/>
            <consortium name="The Broad Institute Genome Sequencing Center for Infectious Disease"/>
            <person name="Wu L."/>
            <person name="Ma J."/>
        </authorList>
    </citation>
    <scope>NUCLEOTIDE SEQUENCE [LARGE SCALE GENOMIC DNA]</scope>
    <source>
        <strain evidence="3">LMG 29247</strain>
    </source>
</reference>
<protein>
    <submittedName>
        <fullName evidence="2">Uma2 family endonuclease</fullName>
    </submittedName>
</protein>
<evidence type="ECO:0000259" key="1">
    <source>
        <dbReference type="Pfam" id="PF05685"/>
    </source>
</evidence>
<name>A0ABW4KVI6_9BURK</name>
<dbReference type="InterPro" id="IPR008538">
    <property type="entry name" value="Uma2"/>
</dbReference>
<dbReference type="Gene3D" id="3.90.1570.10">
    <property type="entry name" value="tt1808, chain A"/>
    <property type="match status" value="1"/>
</dbReference>
<dbReference type="PANTHER" id="PTHR36558:SF1">
    <property type="entry name" value="RESTRICTION ENDONUCLEASE DOMAIN-CONTAINING PROTEIN-RELATED"/>
    <property type="match status" value="1"/>
</dbReference>
<dbReference type="Proteomes" id="UP001597304">
    <property type="component" value="Unassembled WGS sequence"/>
</dbReference>
<keyword evidence="2" id="KW-0255">Endonuclease</keyword>
<gene>
    <name evidence="2" type="ORF">ACFSF0_12515</name>
</gene>
<dbReference type="SUPFAM" id="SSF52980">
    <property type="entry name" value="Restriction endonuclease-like"/>
    <property type="match status" value="1"/>
</dbReference>
<organism evidence="2 3">
    <name type="scientific">Ottowia flava</name>
    <dbReference type="NCBI Taxonomy" id="2675430"/>
    <lineage>
        <taxon>Bacteria</taxon>
        <taxon>Pseudomonadati</taxon>
        <taxon>Pseudomonadota</taxon>
        <taxon>Betaproteobacteria</taxon>
        <taxon>Burkholderiales</taxon>
        <taxon>Comamonadaceae</taxon>
        <taxon>Ottowia</taxon>
    </lineage>
</organism>
<proteinExistence type="predicted"/>
<keyword evidence="2" id="KW-0540">Nuclease</keyword>
<dbReference type="RefSeq" id="WP_255507761.1">
    <property type="nucleotide sequence ID" value="NZ_JBHUEJ010000027.1"/>
</dbReference>
<comment type="caution">
    <text evidence="2">The sequence shown here is derived from an EMBL/GenBank/DDBJ whole genome shotgun (WGS) entry which is preliminary data.</text>
</comment>
<evidence type="ECO:0000313" key="2">
    <source>
        <dbReference type="EMBL" id="MFD1711436.1"/>
    </source>
</evidence>
<dbReference type="PANTHER" id="PTHR36558">
    <property type="entry name" value="GLR1098 PROTEIN"/>
    <property type="match status" value="1"/>
</dbReference>